<feature type="transmembrane region" description="Helical" evidence="1">
    <location>
        <begin position="45"/>
        <end position="67"/>
    </location>
</feature>
<keyword evidence="1" id="KW-1133">Transmembrane helix</keyword>
<dbReference type="EMBL" id="SWKV01000015">
    <property type="protein sequence ID" value="KAF3042721.1"/>
    <property type="molecule type" value="Genomic_DNA"/>
</dbReference>
<evidence type="ECO:0000256" key="1">
    <source>
        <dbReference type="SAM" id="Phobius"/>
    </source>
</evidence>
<sequence>MRAYIEELEVRIQASRNANKDLITACFPTYMVWRMGMNKGMRWELSVLMGVGLCAAAATFAKIGYVAGNMTNISDVTYAWAPLSLSYL</sequence>
<name>A0A9P4WV12_9PLEO</name>
<evidence type="ECO:0000313" key="3">
    <source>
        <dbReference type="Proteomes" id="UP000758155"/>
    </source>
</evidence>
<proteinExistence type="predicted"/>
<evidence type="ECO:0000313" key="2">
    <source>
        <dbReference type="EMBL" id="KAF3042721.1"/>
    </source>
</evidence>
<reference evidence="2" key="1">
    <citation type="submission" date="2019-04" db="EMBL/GenBank/DDBJ databases">
        <title>Sequencing of skin fungus with MAO and IRED activity.</title>
        <authorList>
            <person name="Marsaioli A.J."/>
            <person name="Bonatto J.M.C."/>
            <person name="Reis Junior O."/>
        </authorList>
    </citation>
    <scope>NUCLEOTIDE SEQUENCE</scope>
    <source>
        <strain evidence="2">28M1</strain>
    </source>
</reference>
<keyword evidence="1" id="KW-0472">Membrane</keyword>
<dbReference type="OrthoDB" id="5429740at2759"/>
<keyword evidence="1" id="KW-0812">Transmembrane</keyword>
<dbReference type="AlphaFoldDB" id="A0A9P4WV12"/>
<keyword evidence="3" id="KW-1185">Reference proteome</keyword>
<protein>
    <submittedName>
        <fullName evidence="2">Uncharacterized protein</fullName>
    </submittedName>
</protein>
<organism evidence="2 3">
    <name type="scientific">Didymella heteroderae</name>
    <dbReference type="NCBI Taxonomy" id="1769908"/>
    <lineage>
        <taxon>Eukaryota</taxon>
        <taxon>Fungi</taxon>
        <taxon>Dikarya</taxon>
        <taxon>Ascomycota</taxon>
        <taxon>Pezizomycotina</taxon>
        <taxon>Dothideomycetes</taxon>
        <taxon>Pleosporomycetidae</taxon>
        <taxon>Pleosporales</taxon>
        <taxon>Pleosporineae</taxon>
        <taxon>Didymellaceae</taxon>
        <taxon>Didymella</taxon>
    </lineage>
</organism>
<accession>A0A9P4WV12</accession>
<dbReference type="Proteomes" id="UP000758155">
    <property type="component" value="Unassembled WGS sequence"/>
</dbReference>
<comment type="caution">
    <text evidence="2">The sequence shown here is derived from an EMBL/GenBank/DDBJ whole genome shotgun (WGS) entry which is preliminary data.</text>
</comment>
<gene>
    <name evidence="2" type="ORF">E8E12_009166</name>
</gene>